<evidence type="ECO:0000313" key="3">
    <source>
        <dbReference type="Proteomes" id="UP000327108"/>
    </source>
</evidence>
<evidence type="ECO:0000256" key="1">
    <source>
        <dbReference type="SAM" id="SignalP"/>
    </source>
</evidence>
<keyword evidence="3" id="KW-1185">Reference proteome</keyword>
<keyword evidence="1" id="KW-0732">Signal</keyword>
<organism evidence="2 3">
    <name type="scientific">Ochrobactrum quorumnocens</name>
    <dbReference type="NCBI Taxonomy" id="271865"/>
    <lineage>
        <taxon>Bacteria</taxon>
        <taxon>Pseudomonadati</taxon>
        <taxon>Pseudomonadota</taxon>
        <taxon>Alphaproteobacteria</taxon>
        <taxon>Hyphomicrobiales</taxon>
        <taxon>Brucellaceae</taxon>
        <taxon>Brucella/Ochrobactrum group</taxon>
        <taxon>Ochrobactrum</taxon>
    </lineage>
</organism>
<dbReference type="EMBL" id="VYXQ01000013">
    <property type="protein sequence ID" value="KAA9367328.1"/>
    <property type="molecule type" value="Genomic_DNA"/>
</dbReference>
<proteinExistence type="predicted"/>
<accession>A0A5N1JVT3</accession>
<evidence type="ECO:0000313" key="2">
    <source>
        <dbReference type="EMBL" id="KAA9367328.1"/>
    </source>
</evidence>
<reference evidence="2 3" key="1">
    <citation type="submission" date="2019-09" db="EMBL/GenBank/DDBJ databases">
        <title>Biological control of the noxious weed angled onion (Allium triquetrum) thwarted by endophytic bacteria in Victoria, Australia.</title>
        <authorList>
            <person name="Tehranchian P."/>
            <person name="Adair R.J."/>
            <person name="Van T.H."/>
            <person name="Morrison P.D."/>
            <person name="Williams H."/>
            <person name="Lawrie A.C."/>
        </authorList>
    </citation>
    <scope>NUCLEOTIDE SEQUENCE [LARGE SCALE GENOMIC DNA]</scope>
    <source>
        <strain evidence="2 3">RPTAtOch1</strain>
    </source>
</reference>
<protein>
    <recommendedName>
        <fullName evidence="4">DUF2066 domain-containing protein</fullName>
    </recommendedName>
</protein>
<dbReference type="Proteomes" id="UP000327108">
    <property type="component" value="Unassembled WGS sequence"/>
</dbReference>
<dbReference type="RefSeq" id="WP_151094234.1">
    <property type="nucleotide sequence ID" value="NZ_VYXQ01000013.1"/>
</dbReference>
<gene>
    <name evidence="2" type="ORF">F3W84_14560</name>
</gene>
<sequence length="377" mass="39684">MRLTVCAMGLMMGFTSSAFALNSTENLQRALAQIPQTALSNPQAMQILFVDIKAWRGLDKAAPSADAMRRLALVQQIPALQPIGYGLDEWSRHAKIAFDDVAYFASFGQAPASVTYWGLKDQAGVKNLLESLKQSDFVAVDPTVPGLLANGEAGKMDLSKANAKDPWRGSMGTARFVLPLEHALVETSAADGIKQLAQPSPSAAESAVTLTAVAGLDYAMATGQGDIVQAAVISPIFGAEAIDPEKLLAAAALDQDAARQQLEAMVKEQGRGVPPYLGGIIADVQIKATPTVAISLAYPDCQTADKAIAAIQSAWGEMAAAQNARFAGESRAADKLCAAVVTLSAAKVDNAGNPLLSEIMDRYMQRDLPLLRIGTSL</sequence>
<name>A0A5N1JVT3_9HYPH</name>
<comment type="caution">
    <text evidence="2">The sequence shown here is derived from an EMBL/GenBank/DDBJ whole genome shotgun (WGS) entry which is preliminary data.</text>
</comment>
<feature type="signal peptide" evidence="1">
    <location>
        <begin position="1"/>
        <end position="20"/>
    </location>
</feature>
<feature type="chain" id="PRO_5024409076" description="DUF2066 domain-containing protein" evidence="1">
    <location>
        <begin position="21"/>
        <end position="377"/>
    </location>
</feature>
<evidence type="ECO:0008006" key="4">
    <source>
        <dbReference type="Google" id="ProtNLM"/>
    </source>
</evidence>
<dbReference type="AlphaFoldDB" id="A0A5N1JVT3"/>